<name>A0ABY7NS48_9SPHN</name>
<keyword evidence="3" id="KW-1185">Reference proteome</keyword>
<feature type="region of interest" description="Disordered" evidence="1">
    <location>
        <begin position="81"/>
        <end position="117"/>
    </location>
</feature>
<organism evidence="2 3">
    <name type="scientific">Sphingomonas abietis</name>
    <dbReference type="NCBI Taxonomy" id="3012344"/>
    <lineage>
        <taxon>Bacteria</taxon>
        <taxon>Pseudomonadati</taxon>
        <taxon>Pseudomonadota</taxon>
        <taxon>Alphaproteobacteria</taxon>
        <taxon>Sphingomonadales</taxon>
        <taxon>Sphingomonadaceae</taxon>
        <taxon>Sphingomonas</taxon>
    </lineage>
</organism>
<sequence>MDTPVVGVHHRQEAATPEPIEAQAGKLQTTFIDFEEAADRIGRPGNERAERNGIAVALFILRQQGKGSRIGIPAVSIPLASAEDGGNGRQSCRIPTAGRGSVGSRPSVSSDMSMPTLPPACRWV</sequence>
<reference evidence="2 3" key="1">
    <citation type="submission" date="2022-12" db="EMBL/GenBank/DDBJ databases">
        <title>Sphingomonas abieness sp. nov., an endophytic bacterium isolated from Abies koreana.</title>
        <authorList>
            <person name="Jiang L."/>
            <person name="Lee J."/>
        </authorList>
    </citation>
    <scope>NUCLEOTIDE SEQUENCE [LARGE SCALE GENOMIC DNA]</scope>
    <source>
        <strain evidence="3">PAMB 00755</strain>
    </source>
</reference>
<dbReference type="Proteomes" id="UP001210865">
    <property type="component" value="Chromosome"/>
</dbReference>
<protein>
    <submittedName>
        <fullName evidence="2">Uncharacterized protein</fullName>
    </submittedName>
</protein>
<proteinExistence type="predicted"/>
<evidence type="ECO:0000313" key="2">
    <source>
        <dbReference type="EMBL" id="WBO24364.1"/>
    </source>
</evidence>
<evidence type="ECO:0000313" key="3">
    <source>
        <dbReference type="Proteomes" id="UP001210865"/>
    </source>
</evidence>
<gene>
    <name evidence="2" type="ORF">PBT88_09805</name>
</gene>
<accession>A0ABY7NS48</accession>
<dbReference type="EMBL" id="CP115174">
    <property type="protein sequence ID" value="WBO24364.1"/>
    <property type="molecule type" value="Genomic_DNA"/>
</dbReference>
<feature type="compositionally biased region" description="Low complexity" evidence="1">
    <location>
        <begin position="102"/>
        <end position="115"/>
    </location>
</feature>
<evidence type="ECO:0000256" key="1">
    <source>
        <dbReference type="SAM" id="MobiDB-lite"/>
    </source>
</evidence>